<dbReference type="InterPro" id="IPR027417">
    <property type="entry name" value="P-loop_NTPase"/>
</dbReference>
<dbReference type="PANTHER" id="PTHR24223:SF448">
    <property type="entry name" value="FI20146P1-RELATED"/>
    <property type="match status" value="1"/>
</dbReference>
<dbReference type="PROSITE" id="PS50893">
    <property type="entry name" value="ABC_TRANSPORTER_2"/>
    <property type="match status" value="1"/>
</dbReference>
<dbReference type="SUPFAM" id="SSF90123">
    <property type="entry name" value="ABC transporter transmembrane region"/>
    <property type="match status" value="1"/>
</dbReference>
<sequence>MDRVLLLEQGNISTCPKFDKLEMKKTDKKSFSSDVTIQQHNLPSEALEDDGCGTVNAYKSFCLSGGTPTTIVLVLLFFVLTQILSSLYDYSLAFWINLKQNPKMLDKWYFLNDTNYLFVCGILLVVLAILSHSSNWAFVKFCKCASKRLHDALFQKILLASMSFFNDHSSGRVLNRFSKDIGIMDEFIPVTLSEVTRSILKMSGAIILILIFNYWMVLPTAVFLLVFYYISVLFQRSVRYAKKIEGIRRSPIFTHVSASVQGLDVIRSFKAETQLRMEFDKLQNCHSSMWYLHKAFLYSQTFWIDFACCFYTFIVIFYLLIFKNGSSVGYVGLSVTQSIMIVGLVQYTVKCWGEFEYQMTSVERIVEYADVTPEENNWSCTPRESWPQHGGITFNAVSMRYSRDKPLVLQEVNLTIRAGEKIGIVGRTGAGKSSIISTLFRLYNFEGTILIDGVDTKTVPLHTLRSKIAIIPQEPILFLGTLRQNLDPFDEYSDSQLWNALEDVDLKEVVSDLPSGLDSRVLEGGCNFSVGQRQLLCLVRAILKNAKIVALDEATASVDLATDETIQRTIRMKCQDSTVLTIAHRLNTVMDADKILVMESGKVVDWQLRILWKKRKNTFTEDDVLVPVEEHESQNLGDKLETLWFEEENFHKEPSLRRALTKRFGLEFALYGLVVFPLELITA</sequence>
<reference evidence="11" key="2">
    <citation type="submission" date="2021-08" db="EMBL/GenBank/DDBJ databases">
        <authorList>
            <person name="Eriksson T."/>
        </authorList>
    </citation>
    <scope>NUCLEOTIDE SEQUENCE</scope>
    <source>
        <strain evidence="11">Stoneville</strain>
        <tissue evidence="11">Whole head</tissue>
    </source>
</reference>
<dbReference type="Gene3D" id="3.40.50.300">
    <property type="entry name" value="P-loop containing nucleotide triphosphate hydrolases"/>
    <property type="match status" value="1"/>
</dbReference>
<dbReference type="Pfam" id="PF00005">
    <property type="entry name" value="ABC_tran"/>
    <property type="match status" value="1"/>
</dbReference>
<dbReference type="InterPro" id="IPR011527">
    <property type="entry name" value="ABC1_TM_dom"/>
</dbReference>
<evidence type="ECO:0000259" key="9">
    <source>
        <dbReference type="PROSITE" id="PS50893"/>
    </source>
</evidence>
<dbReference type="InterPro" id="IPR050173">
    <property type="entry name" value="ABC_transporter_C-like"/>
</dbReference>
<evidence type="ECO:0000256" key="3">
    <source>
        <dbReference type="ARBA" id="ARBA00022692"/>
    </source>
</evidence>
<comment type="caution">
    <text evidence="11">The sequence shown here is derived from an EMBL/GenBank/DDBJ whole genome shotgun (WGS) entry which is preliminary data.</text>
</comment>
<dbReference type="InterPro" id="IPR044726">
    <property type="entry name" value="ABCC_6TM_D2"/>
</dbReference>
<dbReference type="Proteomes" id="UP000719412">
    <property type="component" value="Unassembled WGS sequence"/>
</dbReference>
<feature type="domain" description="ABC transmembrane type-1" evidence="10">
    <location>
        <begin position="72"/>
        <end position="356"/>
    </location>
</feature>
<dbReference type="EMBL" id="JABDTM020024863">
    <property type="protein sequence ID" value="KAH0813889.1"/>
    <property type="molecule type" value="Genomic_DNA"/>
</dbReference>
<organism evidence="11 12">
    <name type="scientific">Tenebrio molitor</name>
    <name type="common">Yellow mealworm beetle</name>
    <dbReference type="NCBI Taxonomy" id="7067"/>
    <lineage>
        <taxon>Eukaryota</taxon>
        <taxon>Metazoa</taxon>
        <taxon>Ecdysozoa</taxon>
        <taxon>Arthropoda</taxon>
        <taxon>Hexapoda</taxon>
        <taxon>Insecta</taxon>
        <taxon>Pterygota</taxon>
        <taxon>Neoptera</taxon>
        <taxon>Endopterygota</taxon>
        <taxon>Coleoptera</taxon>
        <taxon>Polyphaga</taxon>
        <taxon>Cucujiformia</taxon>
        <taxon>Tenebrionidae</taxon>
        <taxon>Tenebrio</taxon>
    </lineage>
</organism>
<gene>
    <name evidence="11" type="ORF">GEV33_008902</name>
</gene>
<dbReference type="FunFam" id="3.40.50.300:FF:000163">
    <property type="entry name" value="Multidrug resistance-associated protein member 4"/>
    <property type="match status" value="1"/>
</dbReference>
<feature type="transmembrane region" description="Helical" evidence="8">
    <location>
        <begin position="328"/>
        <end position="349"/>
    </location>
</feature>
<comment type="subcellular location">
    <subcellularLocation>
        <location evidence="1">Membrane</location>
        <topology evidence="1">Multi-pass membrane protein</topology>
    </subcellularLocation>
</comment>
<dbReference type="Pfam" id="PF00664">
    <property type="entry name" value="ABC_membrane"/>
    <property type="match status" value="1"/>
</dbReference>
<evidence type="ECO:0000256" key="4">
    <source>
        <dbReference type="ARBA" id="ARBA00022741"/>
    </source>
</evidence>
<name>A0A8J6HFU9_TENMO</name>
<keyword evidence="12" id="KW-1185">Reference proteome</keyword>
<evidence type="ECO:0000259" key="10">
    <source>
        <dbReference type="PROSITE" id="PS50929"/>
    </source>
</evidence>
<dbReference type="CDD" id="cd18580">
    <property type="entry name" value="ABC_6TM_ABCC_D2"/>
    <property type="match status" value="1"/>
</dbReference>
<dbReference type="GO" id="GO:0016887">
    <property type="term" value="F:ATP hydrolysis activity"/>
    <property type="evidence" value="ECO:0007669"/>
    <property type="project" value="InterPro"/>
</dbReference>
<evidence type="ECO:0000256" key="7">
    <source>
        <dbReference type="ARBA" id="ARBA00023136"/>
    </source>
</evidence>
<dbReference type="GO" id="GO:0016020">
    <property type="term" value="C:membrane"/>
    <property type="evidence" value="ECO:0007669"/>
    <property type="project" value="UniProtKB-SubCell"/>
</dbReference>
<reference evidence="11" key="1">
    <citation type="journal article" date="2020" name="J Insects Food Feed">
        <title>The yellow mealworm (Tenebrio molitor) genome: a resource for the emerging insects as food and feed industry.</title>
        <authorList>
            <person name="Eriksson T."/>
            <person name="Andere A."/>
            <person name="Kelstrup H."/>
            <person name="Emery V."/>
            <person name="Picard C."/>
        </authorList>
    </citation>
    <scope>NUCLEOTIDE SEQUENCE</scope>
    <source>
        <strain evidence="11">Stoneville</strain>
        <tissue evidence="11">Whole head</tissue>
    </source>
</reference>
<dbReference type="PROSITE" id="PS50929">
    <property type="entry name" value="ABC_TM1F"/>
    <property type="match status" value="1"/>
</dbReference>
<dbReference type="Gene3D" id="1.20.1560.10">
    <property type="entry name" value="ABC transporter type 1, transmembrane domain"/>
    <property type="match status" value="1"/>
</dbReference>
<dbReference type="InterPro" id="IPR003593">
    <property type="entry name" value="AAA+_ATPase"/>
</dbReference>
<evidence type="ECO:0000256" key="5">
    <source>
        <dbReference type="ARBA" id="ARBA00022840"/>
    </source>
</evidence>
<keyword evidence="2" id="KW-0813">Transport</keyword>
<keyword evidence="4" id="KW-0547">Nucleotide-binding</keyword>
<feature type="domain" description="ABC transporter" evidence="9">
    <location>
        <begin position="392"/>
        <end position="625"/>
    </location>
</feature>
<dbReference type="PROSITE" id="PS00211">
    <property type="entry name" value="ABC_TRANSPORTER_1"/>
    <property type="match status" value="1"/>
</dbReference>
<keyword evidence="6 8" id="KW-1133">Transmembrane helix</keyword>
<dbReference type="GO" id="GO:0140359">
    <property type="term" value="F:ABC-type transporter activity"/>
    <property type="evidence" value="ECO:0007669"/>
    <property type="project" value="InterPro"/>
</dbReference>
<dbReference type="InterPro" id="IPR017871">
    <property type="entry name" value="ABC_transporter-like_CS"/>
</dbReference>
<dbReference type="CDD" id="cd03244">
    <property type="entry name" value="ABCC_MRP_domain2"/>
    <property type="match status" value="1"/>
</dbReference>
<dbReference type="SMART" id="SM00382">
    <property type="entry name" value="AAA"/>
    <property type="match status" value="1"/>
</dbReference>
<evidence type="ECO:0000256" key="8">
    <source>
        <dbReference type="SAM" id="Phobius"/>
    </source>
</evidence>
<evidence type="ECO:0000256" key="2">
    <source>
        <dbReference type="ARBA" id="ARBA00022448"/>
    </source>
</evidence>
<feature type="transmembrane region" description="Helical" evidence="8">
    <location>
        <begin position="302"/>
        <end position="321"/>
    </location>
</feature>
<keyword evidence="3 8" id="KW-0812">Transmembrane</keyword>
<dbReference type="FunFam" id="1.20.1560.10:FF:000014">
    <property type="entry name" value="Multidrug resistance-associated protein member 4"/>
    <property type="match status" value="1"/>
</dbReference>
<keyword evidence="7 8" id="KW-0472">Membrane</keyword>
<proteinExistence type="predicted"/>
<evidence type="ECO:0000256" key="6">
    <source>
        <dbReference type="ARBA" id="ARBA00022989"/>
    </source>
</evidence>
<dbReference type="AlphaFoldDB" id="A0A8J6HFU9"/>
<dbReference type="InterPro" id="IPR003439">
    <property type="entry name" value="ABC_transporter-like_ATP-bd"/>
</dbReference>
<evidence type="ECO:0000313" key="11">
    <source>
        <dbReference type="EMBL" id="KAH0813889.1"/>
    </source>
</evidence>
<evidence type="ECO:0000313" key="12">
    <source>
        <dbReference type="Proteomes" id="UP000719412"/>
    </source>
</evidence>
<dbReference type="SUPFAM" id="SSF52540">
    <property type="entry name" value="P-loop containing nucleoside triphosphate hydrolases"/>
    <property type="match status" value="1"/>
</dbReference>
<feature type="transmembrane region" description="Helical" evidence="8">
    <location>
        <begin position="205"/>
        <end position="230"/>
    </location>
</feature>
<feature type="transmembrane region" description="Helical" evidence="8">
    <location>
        <begin position="71"/>
        <end position="96"/>
    </location>
</feature>
<dbReference type="GO" id="GO:0005524">
    <property type="term" value="F:ATP binding"/>
    <property type="evidence" value="ECO:0007669"/>
    <property type="project" value="UniProtKB-KW"/>
</dbReference>
<keyword evidence="5" id="KW-0067">ATP-binding</keyword>
<evidence type="ECO:0000256" key="1">
    <source>
        <dbReference type="ARBA" id="ARBA00004141"/>
    </source>
</evidence>
<dbReference type="PANTHER" id="PTHR24223">
    <property type="entry name" value="ATP-BINDING CASSETTE SUB-FAMILY C"/>
    <property type="match status" value="1"/>
</dbReference>
<dbReference type="InterPro" id="IPR036640">
    <property type="entry name" value="ABC1_TM_sf"/>
</dbReference>
<feature type="transmembrane region" description="Helical" evidence="8">
    <location>
        <begin position="116"/>
        <end position="139"/>
    </location>
</feature>
<accession>A0A8J6HFU9</accession>
<protein>
    <submittedName>
        <fullName evidence="11">Uncharacterized protein</fullName>
    </submittedName>
</protein>